<dbReference type="RefSeq" id="WP_186284631.1">
    <property type="nucleotide sequence ID" value="NZ_JACMSF010000029.1"/>
</dbReference>
<name>A0A7X1MAW2_9ACTN</name>
<protein>
    <submittedName>
        <fullName evidence="1">Uncharacterized protein</fullName>
    </submittedName>
</protein>
<keyword evidence="2" id="KW-1185">Reference proteome</keyword>
<sequence>MAQIHQCAERLPRGRESLVGEDAYPSSGWARRVSIARALADMPALVPDVAIADVHEPAG</sequence>
<evidence type="ECO:0000313" key="1">
    <source>
        <dbReference type="EMBL" id="MBC2904764.1"/>
    </source>
</evidence>
<gene>
    <name evidence="1" type="ORF">H4N64_24865</name>
</gene>
<reference evidence="1 2" key="1">
    <citation type="submission" date="2020-08" db="EMBL/GenBank/DDBJ databases">
        <title>Streptomyces sp. PSKA01 genome sequencing and assembly.</title>
        <authorList>
            <person name="Mandal S."/>
            <person name="Maiti P.K."/>
            <person name="Das P."/>
        </authorList>
    </citation>
    <scope>NUCLEOTIDE SEQUENCE [LARGE SCALE GENOMIC DNA]</scope>
    <source>
        <strain evidence="1 2">PSKA01</strain>
    </source>
</reference>
<organism evidence="1 2">
    <name type="scientific">Streptomyces cupreus</name>
    <dbReference type="NCBI Taxonomy" id="2759956"/>
    <lineage>
        <taxon>Bacteria</taxon>
        <taxon>Bacillati</taxon>
        <taxon>Actinomycetota</taxon>
        <taxon>Actinomycetes</taxon>
        <taxon>Kitasatosporales</taxon>
        <taxon>Streptomycetaceae</taxon>
        <taxon>Streptomyces</taxon>
    </lineage>
</organism>
<comment type="caution">
    <text evidence="1">The sequence shown here is derived from an EMBL/GenBank/DDBJ whole genome shotgun (WGS) entry which is preliminary data.</text>
</comment>
<dbReference type="EMBL" id="JACMSF010000029">
    <property type="protein sequence ID" value="MBC2904764.1"/>
    <property type="molecule type" value="Genomic_DNA"/>
</dbReference>
<dbReference type="Proteomes" id="UP000584670">
    <property type="component" value="Unassembled WGS sequence"/>
</dbReference>
<proteinExistence type="predicted"/>
<evidence type="ECO:0000313" key="2">
    <source>
        <dbReference type="Proteomes" id="UP000584670"/>
    </source>
</evidence>
<accession>A0A7X1MAW2</accession>
<dbReference type="AlphaFoldDB" id="A0A7X1MAW2"/>